<dbReference type="PROSITE" id="PS50893">
    <property type="entry name" value="ABC_TRANSPORTER_2"/>
    <property type="match status" value="1"/>
</dbReference>
<dbReference type="AlphaFoldDB" id="A0A814G4J4"/>
<dbReference type="InterPro" id="IPR027417">
    <property type="entry name" value="P-loop_NTPase"/>
</dbReference>
<feature type="domain" description="ABC transporter" evidence="1">
    <location>
        <begin position="23"/>
        <end position="301"/>
    </location>
</feature>
<dbReference type="GO" id="GO:0015421">
    <property type="term" value="F:ABC-type oligopeptide transporter activity"/>
    <property type="evidence" value="ECO:0007669"/>
    <property type="project" value="TreeGrafter"/>
</dbReference>
<dbReference type="GO" id="GO:0005524">
    <property type="term" value="F:ATP binding"/>
    <property type="evidence" value="ECO:0007669"/>
    <property type="project" value="InterPro"/>
</dbReference>
<dbReference type="PANTHER" id="PTHR43394">
    <property type="entry name" value="ATP-DEPENDENT PERMEASE MDL1, MITOCHONDRIAL"/>
    <property type="match status" value="1"/>
</dbReference>
<evidence type="ECO:0000259" key="1">
    <source>
        <dbReference type="PROSITE" id="PS50893"/>
    </source>
</evidence>
<dbReference type="OrthoDB" id="431717at2759"/>
<dbReference type="InterPro" id="IPR039421">
    <property type="entry name" value="Type_1_exporter"/>
</dbReference>
<dbReference type="PANTHER" id="PTHR43394:SF1">
    <property type="entry name" value="ATP-BINDING CASSETTE SUB-FAMILY B MEMBER 10, MITOCHONDRIAL"/>
    <property type="match status" value="1"/>
</dbReference>
<name>A0A814G4J4_9BILA</name>
<dbReference type="SUPFAM" id="SSF56112">
    <property type="entry name" value="Protein kinase-like (PK-like)"/>
    <property type="match status" value="1"/>
</dbReference>
<comment type="caution">
    <text evidence="2">The sequence shown here is derived from an EMBL/GenBank/DDBJ whole genome shotgun (WGS) entry which is preliminary data.</text>
</comment>
<dbReference type="Gene3D" id="3.40.50.300">
    <property type="entry name" value="P-loop containing nucleotide triphosphate hydrolases"/>
    <property type="match status" value="1"/>
</dbReference>
<dbReference type="Proteomes" id="UP000663882">
    <property type="component" value="Unassembled WGS sequence"/>
</dbReference>
<accession>A0A814G4J4</accession>
<protein>
    <recommendedName>
        <fullName evidence="1">ABC transporter domain-containing protein</fullName>
    </recommendedName>
</protein>
<organism evidence="2 3">
    <name type="scientific">Rotaria sordida</name>
    <dbReference type="NCBI Taxonomy" id="392033"/>
    <lineage>
        <taxon>Eukaryota</taxon>
        <taxon>Metazoa</taxon>
        <taxon>Spiralia</taxon>
        <taxon>Gnathifera</taxon>
        <taxon>Rotifera</taxon>
        <taxon>Eurotatoria</taxon>
        <taxon>Bdelloidea</taxon>
        <taxon>Philodinida</taxon>
        <taxon>Philodinidae</taxon>
        <taxon>Rotaria</taxon>
    </lineage>
</organism>
<sequence>MNETQLSEDSVVPEESINMNGDIQFDNIEFSYPTRPDVLVLRNLTLTARADEITALVGSSGAGKSTCVSLLSRFYEPLSGRIAINNRLIADYNLKKLRQKIGIVSQEPILLFGDGKDNRLLKEQLISLRIQFKNTVEKDLDNLSGKQDKTNINDYSIWFSLTFRQQYCKYTISSIHEIKIPGQYTSKKKALLEHYIKIVGFNTTNFSVLFIKITKKFKAGEDIRQDQRIQGLFSVLNDLYDNDPNCNQSNSARISVPTDEDKSIIERLNNTCPLTEHIEECYTYAEHDIISQVQHSRTLCQD</sequence>
<reference evidence="2" key="1">
    <citation type="submission" date="2021-02" db="EMBL/GenBank/DDBJ databases">
        <authorList>
            <person name="Nowell W R."/>
        </authorList>
    </citation>
    <scope>NUCLEOTIDE SEQUENCE</scope>
</reference>
<gene>
    <name evidence="2" type="ORF">RFH988_LOCUS13539</name>
</gene>
<proteinExistence type="predicted"/>
<evidence type="ECO:0000313" key="2">
    <source>
        <dbReference type="EMBL" id="CAF0988826.1"/>
    </source>
</evidence>
<dbReference type="GO" id="GO:0016887">
    <property type="term" value="F:ATP hydrolysis activity"/>
    <property type="evidence" value="ECO:0007669"/>
    <property type="project" value="InterPro"/>
</dbReference>
<dbReference type="InterPro" id="IPR011009">
    <property type="entry name" value="Kinase-like_dom_sf"/>
</dbReference>
<evidence type="ECO:0000313" key="3">
    <source>
        <dbReference type="Proteomes" id="UP000663882"/>
    </source>
</evidence>
<dbReference type="Pfam" id="PF00005">
    <property type="entry name" value="ABC_tran"/>
    <property type="match status" value="1"/>
</dbReference>
<dbReference type="InterPro" id="IPR003439">
    <property type="entry name" value="ABC_transporter-like_ATP-bd"/>
</dbReference>
<dbReference type="EMBL" id="CAJNOO010000599">
    <property type="protein sequence ID" value="CAF0988826.1"/>
    <property type="molecule type" value="Genomic_DNA"/>
</dbReference>
<dbReference type="SUPFAM" id="SSF52540">
    <property type="entry name" value="P-loop containing nucleoside triphosphate hydrolases"/>
    <property type="match status" value="1"/>
</dbReference>